<geneLocation type="plasmid" evidence="2 3">
    <name>unnamed1</name>
</geneLocation>
<dbReference type="PIRSF" id="PIRSF009320">
    <property type="entry name" value="Nuc_binding_HP_1000"/>
    <property type="match status" value="1"/>
</dbReference>
<dbReference type="EMBL" id="CP028845">
    <property type="protein sequence ID" value="AWB26086.1"/>
    <property type="molecule type" value="Genomic_DNA"/>
</dbReference>
<feature type="domain" description="CobQ/CobB/MinD/ParA nucleotide binding" evidence="1">
    <location>
        <begin position="4"/>
        <end position="143"/>
    </location>
</feature>
<dbReference type="CDD" id="cd02042">
    <property type="entry name" value="ParAB_family"/>
    <property type="match status" value="1"/>
</dbReference>
<dbReference type="SUPFAM" id="SSF52540">
    <property type="entry name" value="P-loop containing nucleoside triphosphate hydrolases"/>
    <property type="match status" value="1"/>
</dbReference>
<sequence length="210" mass="22679">MQIISVMSQKGGAGKSTLTRQLSTAAAEDGPAFIIDRDVQATASKWWDRRQTLTPAPERPELFELATGSLAAEIAEARAADGVLFVDTAPAVTEREAEAARVADLVIVPVRPSGDDLEAVGDTLAMLRRLERRAVIVVNCAKTVGRATEARAALSVYPVPVCPTHLADRTVYQDAHTEGRSVLEMRGAAARQAADELRAVWHWIRGQINE</sequence>
<evidence type="ECO:0000259" key="1">
    <source>
        <dbReference type="Pfam" id="PF01656"/>
    </source>
</evidence>
<evidence type="ECO:0000313" key="3">
    <source>
        <dbReference type="Proteomes" id="UP000244755"/>
    </source>
</evidence>
<dbReference type="InterPro" id="IPR027417">
    <property type="entry name" value="P-loop_NTPase"/>
</dbReference>
<dbReference type="PANTHER" id="PTHR13696:SF96">
    <property type="entry name" value="COBQ_COBB_MIND_PARA NUCLEOTIDE BINDING DOMAIN-CONTAINING PROTEIN"/>
    <property type="match status" value="1"/>
</dbReference>
<keyword evidence="2" id="KW-0614">Plasmid</keyword>
<dbReference type="InterPro" id="IPR050678">
    <property type="entry name" value="DNA_Partitioning_ATPase"/>
</dbReference>
<gene>
    <name evidence="2" type="ORF">DA075_35045</name>
</gene>
<dbReference type="KEGG" id="mee:DA075_35045"/>
<proteinExistence type="predicted"/>
<dbReference type="PANTHER" id="PTHR13696">
    <property type="entry name" value="P-LOOP CONTAINING NUCLEOSIDE TRIPHOSPHATE HYDROLASE"/>
    <property type="match status" value="1"/>
</dbReference>
<accession>A0A2R4WX26</accession>
<dbReference type="RefSeq" id="WP_099957649.1">
    <property type="nucleotide sequence ID" value="NZ_CP028845.1"/>
</dbReference>
<dbReference type="OrthoDB" id="9804460at2"/>
<dbReference type="Gene3D" id="3.40.50.300">
    <property type="entry name" value="P-loop containing nucleotide triphosphate hydrolases"/>
    <property type="match status" value="1"/>
</dbReference>
<evidence type="ECO:0000313" key="2">
    <source>
        <dbReference type="EMBL" id="AWB26086.1"/>
    </source>
</evidence>
<organism evidence="2 3">
    <name type="scientific">Methylobacterium currus</name>
    <dbReference type="NCBI Taxonomy" id="2051553"/>
    <lineage>
        <taxon>Bacteria</taxon>
        <taxon>Pseudomonadati</taxon>
        <taxon>Pseudomonadota</taxon>
        <taxon>Alphaproteobacteria</taxon>
        <taxon>Hyphomicrobiales</taxon>
        <taxon>Methylobacteriaceae</taxon>
        <taxon>Methylobacterium</taxon>
    </lineage>
</organism>
<name>A0A2R4WX26_9HYPH</name>
<dbReference type="Proteomes" id="UP000244755">
    <property type="component" value="Plasmid unnamed1"/>
</dbReference>
<reference evidence="2 3" key="1">
    <citation type="submission" date="2018-04" db="EMBL/GenBank/DDBJ databases">
        <title>Methylobacterium sp. PR1016A genome.</title>
        <authorList>
            <person name="Park W."/>
        </authorList>
    </citation>
    <scope>NUCLEOTIDE SEQUENCE [LARGE SCALE GENOMIC DNA]</scope>
    <source>
        <strain evidence="2 3">PR1016A</strain>
        <plasmid evidence="2 3">unnamed1</plasmid>
    </source>
</reference>
<keyword evidence="3" id="KW-1185">Reference proteome</keyword>
<dbReference type="AlphaFoldDB" id="A0A2R4WX26"/>
<dbReference type="InterPro" id="IPR002586">
    <property type="entry name" value="CobQ/CobB/MinD/ParA_Nub-bd_dom"/>
</dbReference>
<protein>
    <submittedName>
        <fullName evidence="2">Plasmid partitioning-family protein</fullName>
    </submittedName>
</protein>
<dbReference type="Pfam" id="PF01656">
    <property type="entry name" value="CbiA"/>
    <property type="match status" value="1"/>
</dbReference>